<keyword evidence="2" id="KW-1185">Reference proteome</keyword>
<dbReference type="OrthoDB" id="9808950at2"/>
<dbReference type="Gene3D" id="6.10.280.50">
    <property type="match status" value="1"/>
</dbReference>
<dbReference type="HOGENOM" id="CLU_165482_1_0_0"/>
<dbReference type="AlphaFoldDB" id="E4TH94"/>
<gene>
    <name evidence="1" type="ordered locus">Calni_0877</name>
</gene>
<dbReference type="KEGG" id="cni:Calni_0877"/>
<dbReference type="eggNOG" id="ENOG5030VYS">
    <property type="taxonomic scope" value="Bacteria"/>
</dbReference>
<dbReference type="RefSeq" id="WP_013451001.1">
    <property type="nucleotide sequence ID" value="NC_014758.1"/>
</dbReference>
<dbReference type="STRING" id="768670.Calni_0877"/>
<dbReference type="EMBL" id="CP002347">
    <property type="protein sequence ID" value="ADR18788.1"/>
    <property type="molecule type" value="Genomic_DNA"/>
</dbReference>
<proteinExistence type="predicted"/>
<sequence length="77" mass="9327">MIKYESELIQELYSNNEEFKMLYDEHIQLEQDLEALCSLKYFPPEVQVKIKEIKVKKLQGKDRMEQIIANYKDKRSN</sequence>
<organism evidence="1 2">
    <name type="scientific">Calditerrivibrio nitroreducens (strain DSM 19672 / NBRC 101217 / Yu37-1)</name>
    <dbReference type="NCBI Taxonomy" id="768670"/>
    <lineage>
        <taxon>Bacteria</taxon>
        <taxon>Pseudomonadati</taxon>
        <taxon>Deferribacterota</taxon>
        <taxon>Deferribacteres</taxon>
        <taxon>Deferribacterales</taxon>
        <taxon>Calditerrivibrionaceae</taxon>
    </lineage>
</organism>
<reference evidence="1 2" key="2">
    <citation type="journal article" date="2011" name="Stand. Genomic Sci.">
        <title>Complete genome sequence of Calditerrivibrio nitroreducens type strain (Yu37-1).</title>
        <authorList>
            <person name="Pitluck S."/>
            <person name="Sikorski J."/>
            <person name="Zeytun A."/>
            <person name="Lapidus A."/>
            <person name="Nolan M."/>
            <person name="Lucas S."/>
            <person name="Hammon N."/>
            <person name="Deshpande S."/>
            <person name="Cheng J.F."/>
            <person name="Tapia R."/>
            <person name="Han C."/>
            <person name="Goodwin L."/>
            <person name="Liolios K."/>
            <person name="Pagani I."/>
            <person name="Ivanova N."/>
            <person name="Mavromatis K."/>
            <person name="Pati A."/>
            <person name="Chen A."/>
            <person name="Palaniappan K."/>
            <person name="Hauser L."/>
            <person name="Chang Y.J."/>
            <person name="Jeffries C.D."/>
            <person name="Detter J.C."/>
            <person name="Brambilla E."/>
            <person name="Djao O.D."/>
            <person name="Rohde M."/>
            <person name="Spring S."/>
            <person name="Goker M."/>
            <person name="Woyke T."/>
            <person name="Bristow J."/>
            <person name="Eisen J.A."/>
            <person name="Markowitz V."/>
            <person name="Hugenholtz P."/>
            <person name="Kyrpides N.C."/>
            <person name="Klenk H.P."/>
            <person name="Land M."/>
        </authorList>
    </citation>
    <scope>NUCLEOTIDE SEQUENCE [LARGE SCALE GENOMIC DNA]</scope>
    <source>
        <strain evidence="2">DSM 19672 / NBRC 101217 / Yu37-1</strain>
    </source>
</reference>
<protein>
    <recommendedName>
        <fullName evidence="3">DUF465 domain-containing protein</fullName>
    </recommendedName>
</protein>
<evidence type="ECO:0000313" key="1">
    <source>
        <dbReference type="EMBL" id="ADR18788.1"/>
    </source>
</evidence>
<evidence type="ECO:0000313" key="2">
    <source>
        <dbReference type="Proteomes" id="UP000007039"/>
    </source>
</evidence>
<dbReference type="Proteomes" id="UP000007039">
    <property type="component" value="Chromosome"/>
</dbReference>
<evidence type="ECO:0008006" key="3">
    <source>
        <dbReference type="Google" id="ProtNLM"/>
    </source>
</evidence>
<name>E4TH94_CALNY</name>
<dbReference type="InterPro" id="IPR038444">
    <property type="entry name" value="DUF465_sf"/>
</dbReference>
<accession>E4TH94</accession>
<reference key="1">
    <citation type="submission" date="2010-11" db="EMBL/GenBank/DDBJ databases">
        <title>The complete genome of chromosome of Calditerrivibrio nitroreducens DSM 19672.</title>
        <authorList>
            <consortium name="US DOE Joint Genome Institute (JGI-PGF)"/>
            <person name="Lucas S."/>
            <person name="Copeland A."/>
            <person name="Lapidus A."/>
            <person name="Bruce D."/>
            <person name="Goodwin L."/>
            <person name="Pitluck S."/>
            <person name="Kyrpides N."/>
            <person name="Mavromatis K."/>
            <person name="Ivanova N."/>
            <person name="Mikhailova N."/>
            <person name="Zeytun A."/>
            <person name="Brettin T."/>
            <person name="Detter J.C."/>
            <person name="Tapia R."/>
            <person name="Han C."/>
            <person name="Land M."/>
            <person name="Hauser L."/>
            <person name="Markowitz V."/>
            <person name="Cheng J.-F."/>
            <person name="Hugenholtz P."/>
            <person name="Woyke T."/>
            <person name="Wu D."/>
            <person name="Spring S."/>
            <person name="Schroeder M."/>
            <person name="Brambilla E."/>
            <person name="Klenk H.-P."/>
            <person name="Eisen J.A."/>
        </authorList>
    </citation>
    <scope>NUCLEOTIDE SEQUENCE [LARGE SCALE GENOMIC DNA]</scope>
    <source>
        <strain>DSM 19672</strain>
    </source>
</reference>